<proteinExistence type="inferred from homology"/>
<evidence type="ECO:0000256" key="5">
    <source>
        <dbReference type="ARBA" id="ARBA00022825"/>
    </source>
</evidence>
<evidence type="ECO:0000313" key="8">
    <source>
        <dbReference type="Proteomes" id="UP000019243"/>
    </source>
</evidence>
<dbReference type="CDD" id="cd07016">
    <property type="entry name" value="S14_ClpP_1"/>
    <property type="match status" value="1"/>
</dbReference>
<dbReference type="InterPro" id="IPR001907">
    <property type="entry name" value="ClpP"/>
</dbReference>
<dbReference type="Proteomes" id="UP000019243">
    <property type="component" value="Unassembled WGS sequence"/>
</dbReference>
<keyword evidence="2" id="KW-0963">Cytoplasm</keyword>
<evidence type="ECO:0000256" key="4">
    <source>
        <dbReference type="ARBA" id="ARBA00022801"/>
    </source>
</evidence>
<keyword evidence="4" id="KW-0378">Hydrolase</keyword>
<organism evidence="7 8">
    <name type="scientific">Brochothrix campestris FSL F6-1037</name>
    <dbReference type="NCBI Taxonomy" id="1265861"/>
    <lineage>
        <taxon>Bacteria</taxon>
        <taxon>Bacillati</taxon>
        <taxon>Bacillota</taxon>
        <taxon>Bacilli</taxon>
        <taxon>Bacillales</taxon>
        <taxon>Listeriaceae</taxon>
        <taxon>Brochothrix</taxon>
    </lineage>
</organism>
<protein>
    <recommendedName>
        <fullName evidence="6">ATP-dependent Clp protease proteolytic subunit</fullName>
    </recommendedName>
</protein>
<dbReference type="STRING" id="1265861.BCAMP_01145"/>
<accession>W7CYE7</accession>
<dbReference type="PATRIC" id="fig|1265861.3.peg.217"/>
<name>W7CYE7_9LIST</name>
<keyword evidence="8" id="KW-1185">Reference proteome</keyword>
<dbReference type="GO" id="GO:0004252">
    <property type="term" value="F:serine-type endopeptidase activity"/>
    <property type="evidence" value="ECO:0007669"/>
    <property type="project" value="InterPro"/>
</dbReference>
<dbReference type="GO" id="GO:0004176">
    <property type="term" value="F:ATP-dependent peptidase activity"/>
    <property type="evidence" value="ECO:0007669"/>
    <property type="project" value="InterPro"/>
</dbReference>
<dbReference type="Pfam" id="PF00574">
    <property type="entry name" value="CLP_protease"/>
    <property type="match status" value="1"/>
</dbReference>
<keyword evidence="3" id="KW-0645">Protease</keyword>
<dbReference type="AlphaFoldDB" id="W7CYE7"/>
<dbReference type="SUPFAM" id="SSF52096">
    <property type="entry name" value="ClpP/crotonase"/>
    <property type="match status" value="1"/>
</dbReference>
<evidence type="ECO:0000256" key="2">
    <source>
        <dbReference type="ARBA" id="ARBA00022490"/>
    </source>
</evidence>
<dbReference type="NCBIfam" id="NF045542">
    <property type="entry name" value="Clp_rel_HeadMat"/>
    <property type="match status" value="1"/>
</dbReference>
<gene>
    <name evidence="7" type="ORF">BCAMP_01145</name>
</gene>
<evidence type="ECO:0000256" key="6">
    <source>
        <dbReference type="RuleBase" id="RU003567"/>
    </source>
</evidence>
<evidence type="ECO:0000256" key="3">
    <source>
        <dbReference type="ARBA" id="ARBA00022670"/>
    </source>
</evidence>
<evidence type="ECO:0000256" key="1">
    <source>
        <dbReference type="ARBA" id="ARBA00007039"/>
    </source>
</evidence>
<dbReference type="Gene3D" id="3.90.226.10">
    <property type="entry name" value="2-enoyl-CoA Hydratase, Chain A, domain 1"/>
    <property type="match status" value="1"/>
</dbReference>
<dbReference type="RefSeq" id="WP_035312980.1">
    <property type="nucleotide sequence ID" value="NZ_AODH01000004.1"/>
</dbReference>
<dbReference type="InterPro" id="IPR023562">
    <property type="entry name" value="ClpP/TepA"/>
</dbReference>
<dbReference type="PANTHER" id="PTHR10381">
    <property type="entry name" value="ATP-DEPENDENT CLP PROTEASE PROTEOLYTIC SUBUNIT"/>
    <property type="match status" value="1"/>
</dbReference>
<dbReference type="GO" id="GO:0009368">
    <property type="term" value="C:endopeptidase Clp complex"/>
    <property type="evidence" value="ECO:0007669"/>
    <property type="project" value="TreeGrafter"/>
</dbReference>
<dbReference type="PRINTS" id="PR00127">
    <property type="entry name" value="CLPPROTEASEP"/>
</dbReference>
<dbReference type="EMBL" id="AODH01000004">
    <property type="protein sequence ID" value="EUJ41972.1"/>
    <property type="molecule type" value="Genomic_DNA"/>
</dbReference>
<dbReference type="InterPro" id="IPR029045">
    <property type="entry name" value="ClpP/crotonase-like_dom_sf"/>
</dbReference>
<dbReference type="PANTHER" id="PTHR10381:SF70">
    <property type="entry name" value="ATP-DEPENDENT CLP PROTEASE PROTEOLYTIC SUBUNIT"/>
    <property type="match status" value="1"/>
</dbReference>
<reference evidence="7 8" key="1">
    <citation type="submission" date="2012-12" db="EMBL/GenBank/DDBJ databases">
        <title>Novel taxa of Listeriaceae from agricultural environments in the United States.</title>
        <authorList>
            <person name="den Bakker H.C."/>
            <person name="Allred A."/>
            <person name="Warchocki S."/>
            <person name="Wright E.M."/>
            <person name="Burrell A."/>
            <person name="Nightingale K.K."/>
            <person name="Kephart D."/>
            <person name="Wiedmann M."/>
        </authorList>
    </citation>
    <scope>NUCLEOTIDE SEQUENCE [LARGE SCALE GENOMIC DNA]</scope>
    <source>
        <strain evidence="7 8">FSL F6-1037</strain>
    </source>
</reference>
<dbReference type="GO" id="GO:0051117">
    <property type="term" value="F:ATPase binding"/>
    <property type="evidence" value="ECO:0007669"/>
    <property type="project" value="TreeGrafter"/>
</dbReference>
<evidence type="ECO:0000313" key="7">
    <source>
        <dbReference type="EMBL" id="EUJ41972.1"/>
    </source>
</evidence>
<comment type="caution">
    <text evidence="7">The sequence shown here is derived from an EMBL/GenBank/DDBJ whole genome shotgun (WGS) entry which is preliminary data.</text>
</comment>
<keyword evidence="5" id="KW-0720">Serine protease</keyword>
<sequence length="234" mass="25459">MPKIKISGVIIPNDYQELYDWLEIEGTSPRKVAEALESNANEDVDVEINSPGGDVWSGSAIYTMLKQHEKTVTVSIVGLAASAASVIAMAGDVVKMSPTAQFMCHNASGTLSGDKNDIESGLQKLKSADTAIKNAYIIKTGLSDVEVHEMMNKTTWLSANEAKEKGFVDQVMFEEKQDYAFTANYGNLPFSADKITELKSLMDKEKGAIANGGDASFLVAQSRLNLLKIRKEEK</sequence>
<comment type="similarity">
    <text evidence="1 6">Belongs to the peptidase S14 family.</text>
</comment>
<dbReference type="GO" id="GO:0006515">
    <property type="term" value="P:protein quality control for misfolded or incompletely synthesized proteins"/>
    <property type="evidence" value="ECO:0007669"/>
    <property type="project" value="TreeGrafter"/>
</dbReference>